<proteinExistence type="inferred from homology"/>
<keyword evidence="4 7" id="KW-0812">Transmembrane</keyword>
<accession>X0ZZF6</accession>
<dbReference type="InterPro" id="IPR002898">
    <property type="entry name" value="MotA_ExbB_proton_chnl"/>
</dbReference>
<dbReference type="GO" id="GO:0005886">
    <property type="term" value="C:plasma membrane"/>
    <property type="evidence" value="ECO:0007669"/>
    <property type="project" value="UniProtKB-SubCell"/>
</dbReference>
<evidence type="ECO:0000256" key="6">
    <source>
        <dbReference type="ARBA" id="ARBA00023136"/>
    </source>
</evidence>
<evidence type="ECO:0000256" key="5">
    <source>
        <dbReference type="ARBA" id="ARBA00022989"/>
    </source>
</evidence>
<comment type="caution">
    <text evidence="9">The sequence shown here is derived from an EMBL/GenBank/DDBJ whole genome shotgun (WGS) entry which is preliminary data.</text>
</comment>
<evidence type="ECO:0000256" key="7">
    <source>
        <dbReference type="SAM" id="Phobius"/>
    </source>
</evidence>
<evidence type="ECO:0000256" key="1">
    <source>
        <dbReference type="ARBA" id="ARBA00004651"/>
    </source>
</evidence>
<evidence type="ECO:0000256" key="3">
    <source>
        <dbReference type="ARBA" id="ARBA00022475"/>
    </source>
</evidence>
<feature type="domain" description="MotA/TolQ/ExbB proton channel" evidence="8">
    <location>
        <begin position="190"/>
        <end position="305"/>
    </location>
</feature>
<dbReference type="EMBL" id="BART01009124">
    <property type="protein sequence ID" value="GAG63282.1"/>
    <property type="molecule type" value="Genomic_DNA"/>
</dbReference>
<organism evidence="9">
    <name type="scientific">marine sediment metagenome</name>
    <dbReference type="NCBI Taxonomy" id="412755"/>
    <lineage>
        <taxon>unclassified sequences</taxon>
        <taxon>metagenomes</taxon>
        <taxon>ecological metagenomes</taxon>
    </lineage>
</organism>
<feature type="non-terminal residue" evidence="9">
    <location>
        <position position="1"/>
    </location>
</feature>
<protein>
    <recommendedName>
        <fullName evidence="8">MotA/TolQ/ExbB proton channel domain-containing protein</fullName>
    </recommendedName>
</protein>
<evidence type="ECO:0000313" key="9">
    <source>
        <dbReference type="EMBL" id="GAG63282.1"/>
    </source>
</evidence>
<keyword evidence="3" id="KW-1003">Cell membrane</keyword>
<feature type="transmembrane region" description="Helical" evidence="7">
    <location>
        <begin position="226"/>
        <end position="248"/>
    </location>
</feature>
<keyword evidence="5 7" id="KW-1133">Transmembrane helix</keyword>
<evidence type="ECO:0000259" key="8">
    <source>
        <dbReference type="Pfam" id="PF01618"/>
    </source>
</evidence>
<sequence>YPDREEFLTNLAKKMGTASELASIEEMEQLWFEIQREMTESGNVARFTTEVIGADGQRAQREVVRVGTFNLVGDGAYLRFVPETGNIIELPRQPQDRFVDTASDLAASSSGLVSFGLDPTRGSLLAALIQSPDLKERVNQGGIVGYVIISVGLLGLLIALERLLVLSLTNAKVSRQLKNDKADVGNPLGRVLKVHEENREIDVESLELKLGEAILREMPKLSRGVMIIKIIGVIAPLMGLLGTVTGMIKTFQAITLYGAGDPKLMAGGISQALVTTVLGLVVAIPMVLLHTVVAGRSKRITHVLQEQSAGIIAEQMEHFSAKTGQTD</sequence>
<reference evidence="9" key="1">
    <citation type="journal article" date="2014" name="Front. Microbiol.">
        <title>High frequency of phylogenetically diverse reductive dehalogenase-homologous genes in deep subseafloor sedimentary metagenomes.</title>
        <authorList>
            <person name="Kawai M."/>
            <person name="Futagami T."/>
            <person name="Toyoda A."/>
            <person name="Takaki Y."/>
            <person name="Nishi S."/>
            <person name="Hori S."/>
            <person name="Arai W."/>
            <person name="Tsubouchi T."/>
            <person name="Morono Y."/>
            <person name="Uchiyama I."/>
            <person name="Ito T."/>
            <person name="Fujiyama A."/>
            <person name="Inagaki F."/>
            <person name="Takami H."/>
        </authorList>
    </citation>
    <scope>NUCLEOTIDE SEQUENCE</scope>
    <source>
        <strain evidence="9">Expedition CK06-06</strain>
    </source>
</reference>
<dbReference type="AlphaFoldDB" id="X0ZZF6"/>
<dbReference type="PANTHER" id="PTHR30625:SF11">
    <property type="entry name" value="MOTA_TOLQ_EXBB PROTON CHANNEL DOMAIN-CONTAINING PROTEIN"/>
    <property type="match status" value="1"/>
</dbReference>
<feature type="transmembrane region" description="Helical" evidence="7">
    <location>
        <begin position="268"/>
        <end position="289"/>
    </location>
</feature>
<dbReference type="PANTHER" id="PTHR30625">
    <property type="entry name" value="PROTEIN TOLQ"/>
    <property type="match status" value="1"/>
</dbReference>
<evidence type="ECO:0000256" key="4">
    <source>
        <dbReference type="ARBA" id="ARBA00022692"/>
    </source>
</evidence>
<feature type="transmembrane region" description="Helical" evidence="7">
    <location>
        <begin position="143"/>
        <end position="165"/>
    </location>
</feature>
<comment type="subcellular location">
    <subcellularLocation>
        <location evidence="1">Cell membrane</location>
        <topology evidence="1">Multi-pass membrane protein</topology>
    </subcellularLocation>
</comment>
<keyword evidence="6 7" id="KW-0472">Membrane</keyword>
<name>X0ZZF6_9ZZZZ</name>
<dbReference type="InterPro" id="IPR050790">
    <property type="entry name" value="ExbB/TolQ_transport"/>
</dbReference>
<evidence type="ECO:0000256" key="2">
    <source>
        <dbReference type="ARBA" id="ARBA00010442"/>
    </source>
</evidence>
<dbReference type="Pfam" id="PF01618">
    <property type="entry name" value="MotA_ExbB"/>
    <property type="match status" value="1"/>
</dbReference>
<comment type="similarity">
    <text evidence="2">Belongs to the ExbB/TolQ family.</text>
</comment>
<gene>
    <name evidence="9" type="ORF">S01H4_20311</name>
</gene>
<dbReference type="GO" id="GO:0017038">
    <property type="term" value="P:protein import"/>
    <property type="evidence" value="ECO:0007669"/>
    <property type="project" value="TreeGrafter"/>
</dbReference>